<protein>
    <recommendedName>
        <fullName evidence="8">Ubiquitin fusion degradation protein</fullName>
    </recommendedName>
</protein>
<proteinExistence type="inferred from homology"/>
<dbReference type="Pfam" id="PF24842">
    <property type="entry name" value="UFD1_N2"/>
    <property type="match status" value="1"/>
</dbReference>
<feature type="region of interest" description="Disordered" evidence="3">
    <location>
        <begin position="245"/>
        <end position="269"/>
    </location>
</feature>
<dbReference type="Gene3D" id="2.40.40.50">
    <property type="entry name" value="Ubiquitin fusion degradation protein UFD1, N-terminal domain"/>
    <property type="match status" value="1"/>
</dbReference>
<dbReference type="PANTHER" id="PTHR12555:SF13">
    <property type="entry name" value="UBIQUITIN RECOGNITION FACTOR IN ER-ASSOCIATED DEGRADATION PROTEIN 1"/>
    <property type="match status" value="1"/>
</dbReference>
<accession>A0A9W8NML5</accession>
<evidence type="ECO:0000256" key="2">
    <source>
        <dbReference type="ARBA" id="ARBA00022786"/>
    </source>
</evidence>
<feature type="domain" description="Ubiquitin fusion degradation protein UFD1 N-terminal subdomain 2" evidence="5">
    <location>
        <begin position="163"/>
        <end position="240"/>
    </location>
</feature>
<dbReference type="GO" id="GO:0034098">
    <property type="term" value="C:VCP-NPL4-UFD1 AAA ATPase complex"/>
    <property type="evidence" value="ECO:0007669"/>
    <property type="project" value="TreeGrafter"/>
</dbReference>
<dbReference type="GO" id="GO:0006511">
    <property type="term" value="P:ubiquitin-dependent protein catabolic process"/>
    <property type="evidence" value="ECO:0007669"/>
    <property type="project" value="InterPro"/>
</dbReference>
<evidence type="ECO:0000256" key="1">
    <source>
        <dbReference type="ARBA" id="ARBA00006043"/>
    </source>
</evidence>
<feature type="compositionally biased region" description="Basic and acidic residues" evidence="3">
    <location>
        <begin position="393"/>
        <end position="419"/>
    </location>
</feature>
<evidence type="ECO:0000259" key="4">
    <source>
        <dbReference type="Pfam" id="PF03152"/>
    </source>
</evidence>
<keyword evidence="7" id="KW-1185">Reference proteome</keyword>
<dbReference type="Pfam" id="PF03152">
    <property type="entry name" value="UFD1_N1"/>
    <property type="match status" value="1"/>
</dbReference>
<dbReference type="AlphaFoldDB" id="A0A9W8NML5"/>
<keyword evidence="2" id="KW-0833">Ubl conjugation pathway</keyword>
<name>A0A9W8NML5_9PEZI</name>
<dbReference type="GO" id="GO:0031593">
    <property type="term" value="F:polyubiquitin modification-dependent protein binding"/>
    <property type="evidence" value="ECO:0007669"/>
    <property type="project" value="TreeGrafter"/>
</dbReference>
<dbReference type="InterPro" id="IPR055417">
    <property type="entry name" value="UFD1_N1"/>
</dbReference>
<comment type="similarity">
    <text evidence="1">Belongs to the UFD1 family.</text>
</comment>
<dbReference type="PANTHER" id="PTHR12555">
    <property type="entry name" value="UBIQUITIN FUSION DEGRADATON PROTEIN 1"/>
    <property type="match status" value="1"/>
</dbReference>
<sequence length="419" mass="45957">MGLTGYQRTGFCPRQYPISSATTPLSGFDMFQPGFGALDPDDPTNMYNLARSGMMRAPAMRRFDEYFRCYPMVMAPGAERPELNYGSKIFLPPSALQKISQLHVQWPLMMELVNGERERFTHAGVLEFVAEEGRAYIPQWMMQTLQLDVGDMIQIKSTSLGLAKLVKLQPQSVNFLDISDPKAVLERAFRNFATLTKGDVFNFEYNDEVYEMAVLEVKPESEKMGVCMIETDVSVDFAPPVGYVDPPKGSGTSTPRSTRGGLPAGGVVHSQGTMAQSINYDAIAPNSTTAAAGARAVASHFLTEGHKLNSKKGSKGPSPKPSTPVPDSSSHTVPVPRRRVNGPMPLRLPPNKLFFGYEVVPVKTDADKEAEKENASRPHFAGQGQTLRGAVKRKGDTDDKGKAPEKKPNEGQRLDGRKK</sequence>
<evidence type="ECO:0000313" key="6">
    <source>
        <dbReference type="EMBL" id="KAJ3579425.1"/>
    </source>
</evidence>
<dbReference type="EMBL" id="JANPWZ010000098">
    <property type="protein sequence ID" value="KAJ3579425.1"/>
    <property type="molecule type" value="Genomic_DNA"/>
</dbReference>
<dbReference type="GO" id="GO:0036503">
    <property type="term" value="P:ERAD pathway"/>
    <property type="evidence" value="ECO:0007669"/>
    <property type="project" value="TreeGrafter"/>
</dbReference>
<evidence type="ECO:0000259" key="5">
    <source>
        <dbReference type="Pfam" id="PF24842"/>
    </source>
</evidence>
<dbReference type="InterPro" id="IPR042299">
    <property type="entry name" value="Ufd1-like_Nn"/>
</dbReference>
<comment type="caution">
    <text evidence="6">The sequence shown here is derived from an EMBL/GenBank/DDBJ whole genome shotgun (WGS) entry which is preliminary data.</text>
</comment>
<dbReference type="Gene3D" id="3.10.330.10">
    <property type="match status" value="1"/>
</dbReference>
<evidence type="ECO:0000313" key="7">
    <source>
        <dbReference type="Proteomes" id="UP001148614"/>
    </source>
</evidence>
<feature type="region of interest" description="Disordered" evidence="3">
    <location>
        <begin position="366"/>
        <end position="419"/>
    </location>
</feature>
<feature type="compositionally biased region" description="Basic and acidic residues" evidence="3">
    <location>
        <begin position="366"/>
        <end position="376"/>
    </location>
</feature>
<dbReference type="VEuPathDB" id="FungiDB:F4678DRAFT_110966"/>
<organism evidence="6 7">
    <name type="scientific">Xylaria arbuscula</name>
    <dbReference type="NCBI Taxonomy" id="114810"/>
    <lineage>
        <taxon>Eukaryota</taxon>
        <taxon>Fungi</taxon>
        <taxon>Dikarya</taxon>
        <taxon>Ascomycota</taxon>
        <taxon>Pezizomycotina</taxon>
        <taxon>Sordariomycetes</taxon>
        <taxon>Xylariomycetidae</taxon>
        <taxon>Xylariales</taxon>
        <taxon>Xylariaceae</taxon>
        <taxon>Xylaria</taxon>
    </lineage>
</organism>
<evidence type="ECO:0008006" key="8">
    <source>
        <dbReference type="Google" id="ProtNLM"/>
    </source>
</evidence>
<dbReference type="Proteomes" id="UP001148614">
    <property type="component" value="Unassembled WGS sequence"/>
</dbReference>
<feature type="domain" description="Ubiquitin fusion degradation protein UFD1 N-terminal subdomain 1" evidence="4">
    <location>
        <begin position="63"/>
        <end position="160"/>
    </location>
</feature>
<dbReference type="InterPro" id="IPR055418">
    <property type="entry name" value="UFD1_N2"/>
</dbReference>
<reference evidence="6" key="1">
    <citation type="submission" date="2022-07" db="EMBL/GenBank/DDBJ databases">
        <title>Genome Sequence of Xylaria arbuscula.</title>
        <authorList>
            <person name="Buettner E."/>
        </authorList>
    </citation>
    <scope>NUCLEOTIDE SEQUENCE</scope>
    <source>
        <strain evidence="6">VT107</strain>
    </source>
</reference>
<feature type="region of interest" description="Disordered" evidence="3">
    <location>
        <begin position="307"/>
        <end position="351"/>
    </location>
</feature>
<evidence type="ECO:0000256" key="3">
    <source>
        <dbReference type="SAM" id="MobiDB-lite"/>
    </source>
</evidence>
<gene>
    <name evidence="6" type="ORF">NPX13_g1137</name>
</gene>
<dbReference type="InterPro" id="IPR004854">
    <property type="entry name" value="Ufd1-like"/>
</dbReference>